<name>A0A840MUT4_9PROT</name>
<reference evidence="1 2" key="1">
    <citation type="submission" date="2020-08" db="EMBL/GenBank/DDBJ databases">
        <title>Genomic Encyclopedia of Type Strains, Phase IV (KMG-IV): sequencing the most valuable type-strain genomes for metagenomic binning, comparative biology and taxonomic classification.</title>
        <authorList>
            <person name="Goeker M."/>
        </authorList>
    </citation>
    <scope>NUCLEOTIDE SEQUENCE [LARGE SCALE GENOMIC DNA]</scope>
    <source>
        <strain evidence="1 2">DSM 27165</strain>
    </source>
</reference>
<dbReference type="EMBL" id="JACHHY010000024">
    <property type="protein sequence ID" value="MBB5020083.1"/>
    <property type="molecule type" value="Genomic_DNA"/>
</dbReference>
<evidence type="ECO:0000313" key="2">
    <source>
        <dbReference type="Proteomes" id="UP000575898"/>
    </source>
</evidence>
<evidence type="ECO:0000313" key="1">
    <source>
        <dbReference type="EMBL" id="MBB5020083.1"/>
    </source>
</evidence>
<sequence>MLMIDNTNLNFVQHIVCINRGSLVCRFQIQRLYDGVQAKAGQSGNILYGQHRTIDLEAVAGGDLQLDVHDWIRPVVNAVWGDEQAGPPLRYAPNGMTAVFEITGTPLTFRVDLQTILAPDQKVNSTHIGGLRAGSPSRRTIWPAPLSSIK</sequence>
<dbReference type="Proteomes" id="UP000575898">
    <property type="component" value="Unassembled WGS sequence"/>
</dbReference>
<gene>
    <name evidence="1" type="ORF">HNQ59_003396</name>
</gene>
<organism evidence="1 2">
    <name type="scientific">Chitinivorax tropicus</name>
    <dbReference type="NCBI Taxonomy" id="714531"/>
    <lineage>
        <taxon>Bacteria</taxon>
        <taxon>Pseudomonadati</taxon>
        <taxon>Pseudomonadota</taxon>
        <taxon>Betaproteobacteria</taxon>
        <taxon>Chitinivorax</taxon>
    </lineage>
</organism>
<keyword evidence="2" id="KW-1185">Reference proteome</keyword>
<dbReference type="RefSeq" id="WP_184041489.1">
    <property type="nucleotide sequence ID" value="NZ_JACHHY010000024.1"/>
</dbReference>
<accession>A0A840MUT4</accession>
<dbReference type="AlphaFoldDB" id="A0A840MUT4"/>
<proteinExistence type="predicted"/>
<comment type="caution">
    <text evidence="1">The sequence shown here is derived from an EMBL/GenBank/DDBJ whole genome shotgun (WGS) entry which is preliminary data.</text>
</comment>
<protein>
    <submittedName>
        <fullName evidence="1">Uncharacterized protein</fullName>
    </submittedName>
</protein>